<evidence type="ECO:0000256" key="5">
    <source>
        <dbReference type="ARBA" id="ARBA00022475"/>
    </source>
</evidence>
<keyword evidence="9" id="KW-0029">Amino-acid transport</keyword>
<dbReference type="AlphaFoldDB" id="A0A318IMY5"/>
<keyword evidence="4" id="KW-0813">Transport</keyword>
<dbReference type="InterPro" id="IPR017871">
    <property type="entry name" value="ABC_transporter-like_CS"/>
</dbReference>
<evidence type="ECO:0000256" key="4">
    <source>
        <dbReference type="ARBA" id="ARBA00022448"/>
    </source>
</evidence>
<dbReference type="PROSITE" id="PS00211">
    <property type="entry name" value="ABC_TRANSPORTER_1"/>
    <property type="match status" value="1"/>
</dbReference>
<evidence type="ECO:0000256" key="1">
    <source>
        <dbReference type="ARBA" id="ARBA00002579"/>
    </source>
</evidence>
<organism evidence="12 13">
    <name type="scientific">Undibacterium pigrum</name>
    <dbReference type="NCBI Taxonomy" id="401470"/>
    <lineage>
        <taxon>Bacteria</taxon>
        <taxon>Pseudomonadati</taxon>
        <taxon>Pseudomonadota</taxon>
        <taxon>Betaproteobacteria</taxon>
        <taxon>Burkholderiales</taxon>
        <taxon>Oxalobacteraceae</taxon>
        <taxon>Undibacterium</taxon>
    </lineage>
</organism>
<evidence type="ECO:0000256" key="6">
    <source>
        <dbReference type="ARBA" id="ARBA00022741"/>
    </source>
</evidence>
<evidence type="ECO:0000256" key="8">
    <source>
        <dbReference type="ARBA" id="ARBA00022967"/>
    </source>
</evidence>
<name>A0A318IMY5_9BURK</name>
<dbReference type="InterPro" id="IPR027417">
    <property type="entry name" value="P-loop_NTPase"/>
</dbReference>
<keyword evidence="6" id="KW-0547">Nucleotide-binding</keyword>
<dbReference type="InterPro" id="IPR041701">
    <property type="entry name" value="MetN_ABC"/>
</dbReference>
<evidence type="ECO:0000256" key="2">
    <source>
        <dbReference type="ARBA" id="ARBA00005417"/>
    </source>
</evidence>
<dbReference type="RefSeq" id="WP_110258162.1">
    <property type="nucleotide sequence ID" value="NZ_QJKB01000019.1"/>
</dbReference>
<dbReference type="SMART" id="SM00382">
    <property type="entry name" value="AAA"/>
    <property type="match status" value="1"/>
</dbReference>
<dbReference type="OrthoDB" id="9802264at2"/>
<keyword evidence="8" id="KW-1278">Translocase</keyword>
<gene>
    <name evidence="12" type="ORF">DFR42_11925</name>
</gene>
<evidence type="ECO:0000313" key="12">
    <source>
        <dbReference type="EMBL" id="PXX36819.1"/>
    </source>
</evidence>
<dbReference type="FunFam" id="3.40.50.300:FF:000056">
    <property type="entry name" value="Cell division ATP-binding protein FtsE"/>
    <property type="match status" value="1"/>
</dbReference>
<proteinExistence type="inferred from homology"/>
<protein>
    <recommendedName>
        <fullName evidence="3">Cell division ATP-binding protein FtsE</fullName>
    </recommendedName>
</protein>
<dbReference type="PANTHER" id="PTHR43166">
    <property type="entry name" value="AMINO ACID IMPORT ATP-BINDING PROTEIN"/>
    <property type="match status" value="1"/>
</dbReference>
<keyword evidence="13" id="KW-1185">Reference proteome</keyword>
<dbReference type="InterPro" id="IPR050086">
    <property type="entry name" value="MetN_ABC_transporter-like"/>
</dbReference>
<dbReference type="InterPro" id="IPR003439">
    <property type="entry name" value="ABC_transporter-like_ATP-bd"/>
</dbReference>
<dbReference type="GO" id="GO:0005886">
    <property type="term" value="C:plasma membrane"/>
    <property type="evidence" value="ECO:0007669"/>
    <property type="project" value="UniProtKB-ARBA"/>
</dbReference>
<dbReference type="GO" id="GO:0016887">
    <property type="term" value="F:ATP hydrolysis activity"/>
    <property type="evidence" value="ECO:0007669"/>
    <property type="project" value="InterPro"/>
</dbReference>
<sequence>MSTPLIQIQSVSKAFALPDGKTFHAVKSVSLDIEQGDIFGLIGKSGAGKSTLLRLINLLERPDSGTVTVAGQELTRLGKKELRVARQNIGMIFQQFNLLQNASVFENVAFPLRIHTKQSRHEIAARVAECLDIVGLSNKSDSYPAQLSGGQKQRVAIARALASKPNVVLCDEPTSALDAETTREVLDTLRDINQRLGVTIVIVSHELSVLSTICNKVAVIEDGEIAESFSLADTGILRKTALGRELAFHGQENGSNAQWKELSHV</sequence>
<dbReference type="SUPFAM" id="SSF52540">
    <property type="entry name" value="P-loop containing nucleoside triphosphate hydrolases"/>
    <property type="match status" value="1"/>
</dbReference>
<accession>A0A318IMY5</accession>
<keyword evidence="7 12" id="KW-0067">ATP-binding</keyword>
<dbReference type="CDD" id="cd03258">
    <property type="entry name" value="ABC_MetN_methionine_transporter"/>
    <property type="match status" value="1"/>
</dbReference>
<dbReference type="Gene3D" id="3.40.50.300">
    <property type="entry name" value="P-loop containing nucleotide triphosphate hydrolases"/>
    <property type="match status" value="1"/>
</dbReference>
<dbReference type="InterPro" id="IPR003593">
    <property type="entry name" value="AAA+_ATPase"/>
</dbReference>
<dbReference type="PANTHER" id="PTHR43166:SF30">
    <property type="entry name" value="METHIONINE IMPORT ATP-BINDING PROTEIN METN"/>
    <property type="match status" value="1"/>
</dbReference>
<feature type="domain" description="ABC transporter" evidence="11">
    <location>
        <begin position="6"/>
        <end position="247"/>
    </location>
</feature>
<dbReference type="Pfam" id="PF00005">
    <property type="entry name" value="ABC_tran"/>
    <property type="match status" value="1"/>
</dbReference>
<keyword evidence="10" id="KW-0472">Membrane</keyword>
<dbReference type="Proteomes" id="UP000247792">
    <property type="component" value="Unassembled WGS sequence"/>
</dbReference>
<dbReference type="PROSITE" id="PS50893">
    <property type="entry name" value="ABC_TRANSPORTER_2"/>
    <property type="match status" value="1"/>
</dbReference>
<dbReference type="GO" id="GO:0005524">
    <property type="term" value="F:ATP binding"/>
    <property type="evidence" value="ECO:0007669"/>
    <property type="project" value="UniProtKB-KW"/>
</dbReference>
<evidence type="ECO:0000256" key="7">
    <source>
        <dbReference type="ARBA" id="ARBA00022840"/>
    </source>
</evidence>
<evidence type="ECO:0000256" key="9">
    <source>
        <dbReference type="ARBA" id="ARBA00022970"/>
    </source>
</evidence>
<evidence type="ECO:0000259" key="11">
    <source>
        <dbReference type="PROSITE" id="PS50893"/>
    </source>
</evidence>
<evidence type="ECO:0000313" key="13">
    <source>
        <dbReference type="Proteomes" id="UP000247792"/>
    </source>
</evidence>
<evidence type="ECO:0000256" key="3">
    <source>
        <dbReference type="ARBA" id="ARBA00020019"/>
    </source>
</evidence>
<evidence type="ECO:0000256" key="10">
    <source>
        <dbReference type="ARBA" id="ARBA00023136"/>
    </source>
</evidence>
<keyword evidence="5" id="KW-1003">Cell membrane</keyword>
<reference evidence="12 13" key="1">
    <citation type="submission" date="2018-05" db="EMBL/GenBank/DDBJ databases">
        <title>Genomic Encyclopedia of Type Strains, Phase IV (KMG-IV): sequencing the most valuable type-strain genomes for metagenomic binning, comparative biology and taxonomic classification.</title>
        <authorList>
            <person name="Goeker M."/>
        </authorList>
    </citation>
    <scope>NUCLEOTIDE SEQUENCE [LARGE SCALE GENOMIC DNA]</scope>
    <source>
        <strain evidence="12 13">DSM 19792</strain>
    </source>
</reference>
<dbReference type="EMBL" id="QJKB01000019">
    <property type="protein sequence ID" value="PXX36819.1"/>
    <property type="molecule type" value="Genomic_DNA"/>
</dbReference>
<comment type="function">
    <text evidence="1">Part of the ABC transporter FtsEX involved in cellular division. Important for assembly or stability of the septal ring.</text>
</comment>
<comment type="similarity">
    <text evidence="2">Belongs to the ABC transporter superfamily.</text>
</comment>
<dbReference type="GO" id="GO:0006865">
    <property type="term" value="P:amino acid transport"/>
    <property type="evidence" value="ECO:0007669"/>
    <property type="project" value="UniProtKB-KW"/>
</dbReference>
<comment type="caution">
    <text evidence="12">The sequence shown here is derived from an EMBL/GenBank/DDBJ whole genome shotgun (WGS) entry which is preliminary data.</text>
</comment>